<comment type="subcellular location">
    <subcellularLocation>
        <location evidence="1">Nucleus</location>
    </subcellularLocation>
</comment>
<comment type="caution">
    <text evidence="9">The sequence shown here is derived from an EMBL/GenBank/DDBJ whole genome shotgun (WGS) entry which is preliminary data.</text>
</comment>
<dbReference type="Proteomes" id="UP000242525">
    <property type="component" value="Unassembled WGS sequence"/>
</dbReference>
<proteinExistence type="predicted"/>
<accession>A0A0J9XGE3</accession>
<dbReference type="InterPro" id="IPR040456">
    <property type="entry name" value="RNase_H2_suB"/>
</dbReference>
<dbReference type="OrthoDB" id="29098at2759"/>
<evidence type="ECO:0000256" key="2">
    <source>
        <dbReference type="ARBA" id="ARBA00019062"/>
    </source>
</evidence>
<dbReference type="InterPro" id="IPR019024">
    <property type="entry name" value="RNase_H2_suB_wHTH"/>
</dbReference>
<evidence type="ECO:0000256" key="3">
    <source>
        <dbReference type="ARBA" id="ARBA00023242"/>
    </source>
</evidence>
<evidence type="ECO:0000259" key="7">
    <source>
        <dbReference type="Pfam" id="PF09468"/>
    </source>
</evidence>
<dbReference type="InterPro" id="IPR041195">
    <property type="entry name" value="Rnh202_N"/>
</dbReference>
<feature type="region of interest" description="Disordered" evidence="6">
    <location>
        <begin position="286"/>
        <end position="337"/>
    </location>
</feature>
<dbReference type="PANTHER" id="PTHR13383:SF11">
    <property type="entry name" value="RIBONUCLEASE H2 SUBUNIT B"/>
    <property type="match status" value="1"/>
</dbReference>
<evidence type="ECO:0000313" key="9">
    <source>
        <dbReference type="EMBL" id="CDO56624.1"/>
    </source>
</evidence>
<dbReference type="STRING" id="1173061.A0A0J9XGE3"/>
<dbReference type="GO" id="GO:0032299">
    <property type="term" value="C:ribonuclease H2 complex"/>
    <property type="evidence" value="ECO:0007669"/>
    <property type="project" value="InterPro"/>
</dbReference>
<reference evidence="9" key="1">
    <citation type="submission" date="2014-03" db="EMBL/GenBank/DDBJ databases">
        <authorList>
            <person name="Casaregola S."/>
        </authorList>
    </citation>
    <scope>NUCLEOTIDE SEQUENCE [LARGE SCALE GENOMIC DNA]</scope>
    <source>
        <strain evidence="9">CLIB 918</strain>
    </source>
</reference>
<evidence type="ECO:0000256" key="6">
    <source>
        <dbReference type="SAM" id="MobiDB-lite"/>
    </source>
</evidence>
<dbReference type="GO" id="GO:0005654">
    <property type="term" value="C:nucleoplasm"/>
    <property type="evidence" value="ECO:0007669"/>
    <property type="project" value="TreeGrafter"/>
</dbReference>
<feature type="domain" description="Rnh202 triple barrel" evidence="8">
    <location>
        <begin position="11"/>
        <end position="111"/>
    </location>
</feature>
<feature type="compositionally biased region" description="Basic and acidic residues" evidence="6">
    <location>
        <begin position="314"/>
        <end position="323"/>
    </location>
</feature>
<keyword evidence="3" id="KW-0539">Nucleus</keyword>
<dbReference type="GO" id="GO:0006401">
    <property type="term" value="P:RNA catabolic process"/>
    <property type="evidence" value="ECO:0007669"/>
    <property type="project" value="TreeGrafter"/>
</dbReference>
<keyword evidence="10" id="KW-1185">Reference proteome</keyword>
<dbReference type="Pfam" id="PF09468">
    <property type="entry name" value="RNase_H2-Ydr279"/>
    <property type="match status" value="1"/>
</dbReference>
<gene>
    <name evidence="9" type="ORF">BN980_GECA16s00461g</name>
</gene>
<dbReference type="EMBL" id="CCBN010000016">
    <property type="protein sequence ID" value="CDO56624.1"/>
    <property type="molecule type" value="Genomic_DNA"/>
</dbReference>
<evidence type="ECO:0000256" key="1">
    <source>
        <dbReference type="ARBA" id="ARBA00004123"/>
    </source>
</evidence>
<organism evidence="9 10">
    <name type="scientific">Geotrichum candidum</name>
    <name type="common">Oospora lactis</name>
    <name type="synonym">Dipodascus geotrichum</name>
    <dbReference type="NCBI Taxonomy" id="1173061"/>
    <lineage>
        <taxon>Eukaryota</taxon>
        <taxon>Fungi</taxon>
        <taxon>Dikarya</taxon>
        <taxon>Ascomycota</taxon>
        <taxon>Saccharomycotina</taxon>
        <taxon>Dipodascomycetes</taxon>
        <taxon>Dipodascales</taxon>
        <taxon>Dipodascaceae</taxon>
        <taxon>Geotrichum</taxon>
    </lineage>
</organism>
<sequence>MTVTPKLKTILLPKKAASSSYEIVTLAHPRTRIPTRYLEIVPQPGSAEPTKLFELTEVSGDWQEANGGKPRPSPDDSARAKAHSFLFTSASEDKTDGFVVEEAKITISTPISLIYFALDVLFDLKDKVLPLDSIHDLLESTKYTPAGCSVSIPYKEFEAVIQPFCDCSNGQFYKLSLEKLFAHLNRIVTRIIDNNGLPADIYKRLVVDQLTPPSSESLTAEIPQDIIALAVKQAAISLVCSNVPVDLSILFFETHDFSKLTEYINTIKKQKEAAIVQQQALQQQISSRKRGGAGVDDILNDAKKAKPIKTRSQKMLEKVDKSSMKSISSFFKPAPKK</sequence>
<evidence type="ECO:0000256" key="5">
    <source>
        <dbReference type="ARBA" id="ARBA00033464"/>
    </source>
</evidence>
<name>A0A0J9XGE3_GEOCN</name>
<feature type="compositionally biased region" description="Low complexity" evidence="6">
    <location>
        <begin position="324"/>
        <end position="337"/>
    </location>
</feature>
<dbReference type="AlphaFoldDB" id="A0A0J9XGE3"/>
<comment type="function">
    <text evidence="4">Non catalytic subunit of RNase H2, an endonuclease that specifically degrades the RNA of RNA:DNA hybrids. Participates in DNA replication, possibly by mediating the removal of lagging-strand Okazaki fragment RNA primers during DNA replication. Mediates the excision of single ribonucleotides from DNA:RNA duplexes.</text>
</comment>
<dbReference type="Pfam" id="PF17745">
    <property type="entry name" value="Ydr279_N"/>
    <property type="match status" value="1"/>
</dbReference>
<dbReference type="PANTHER" id="PTHR13383">
    <property type="entry name" value="RIBONUCLEASE H2 SUBUNIT B"/>
    <property type="match status" value="1"/>
</dbReference>
<evidence type="ECO:0000313" key="10">
    <source>
        <dbReference type="Proteomes" id="UP000242525"/>
    </source>
</evidence>
<protein>
    <recommendedName>
        <fullName evidence="2">Ribonuclease H2 subunit B</fullName>
    </recommendedName>
    <alternativeName>
        <fullName evidence="5">Ribonuclease HI subunit B</fullName>
    </alternativeName>
</protein>
<evidence type="ECO:0000259" key="8">
    <source>
        <dbReference type="Pfam" id="PF17745"/>
    </source>
</evidence>
<evidence type="ECO:0000256" key="4">
    <source>
        <dbReference type="ARBA" id="ARBA00024778"/>
    </source>
</evidence>
<feature type="domain" description="Ribonuclease H2 subunit B wHTH" evidence="7">
    <location>
        <begin position="116"/>
        <end position="245"/>
    </location>
</feature>